<dbReference type="Proteomes" id="UP000694380">
    <property type="component" value="Unplaced"/>
</dbReference>
<feature type="compositionally biased region" description="Polar residues" evidence="1">
    <location>
        <begin position="14"/>
        <end position="29"/>
    </location>
</feature>
<name>A0A8C3HWL7_CHRPI</name>
<dbReference type="OMA" id="MKMIRTA"/>
<keyword evidence="3" id="KW-1185">Reference proteome</keyword>
<sequence length="80" mass="9371">MEKAKERMKKQAQNEKNPTLQRNPPSSHGNLPEMKMIRTAKRKKIRAALMRETQAMTQETLLQICRKPVKGLNQHNDCWT</sequence>
<feature type="compositionally biased region" description="Basic residues" evidence="1">
    <location>
        <begin position="1"/>
        <end position="10"/>
    </location>
</feature>
<dbReference type="AlphaFoldDB" id="A0A8C3HWL7"/>
<organism evidence="2 3">
    <name type="scientific">Chrysemys picta bellii</name>
    <name type="common">Western painted turtle</name>
    <name type="synonym">Emys bellii</name>
    <dbReference type="NCBI Taxonomy" id="8478"/>
    <lineage>
        <taxon>Eukaryota</taxon>
        <taxon>Metazoa</taxon>
        <taxon>Chordata</taxon>
        <taxon>Craniata</taxon>
        <taxon>Vertebrata</taxon>
        <taxon>Euteleostomi</taxon>
        <taxon>Archelosauria</taxon>
        <taxon>Testudinata</taxon>
        <taxon>Testudines</taxon>
        <taxon>Cryptodira</taxon>
        <taxon>Durocryptodira</taxon>
        <taxon>Testudinoidea</taxon>
        <taxon>Emydidae</taxon>
        <taxon>Chrysemys</taxon>
    </lineage>
</organism>
<proteinExistence type="predicted"/>
<dbReference type="Ensembl" id="ENSCPBT00000029121.1">
    <property type="protein sequence ID" value="ENSCPBP00000024723.1"/>
    <property type="gene ID" value="ENSCPBG00000017602.1"/>
</dbReference>
<accession>A0A8C3HWL7</accession>
<evidence type="ECO:0000313" key="2">
    <source>
        <dbReference type="Ensembl" id="ENSCPBP00000024723.1"/>
    </source>
</evidence>
<protein>
    <submittedName>
        <fullName evidence="2">Uncharacterized protein</fullName>
    </submittedName>
</protein>
<evidence type="ECO:0000256" key="1">
    <source>
        <dbReference type="SAM" id="MobiDB-lite"/>
    </source>
</evidence>
<reference evidence="2" key="1">
    <citation type="submission" date="2025-08" db="UniProtKB">
        <authorList>
            <consortium name="Ensembl"/>
        </authorList>
    </citation>
    <scope>IDENTIFICATION</scope>
</reference>
<dbReference type="GeneTree" id="ENSGT00910000147777"/>
<feature type="region of interest" description="Disordered" evidence="1">
    <location>
        <begin position="1"/>
        <end position="36"/>
    </location>
</feature>
<reference evidence="2" key="2">
    <citation type="submission" date="2025-09" db="UniProtKB">
        <authorList>
            <consortium name="Ensembl"/>
        </authorList>
    </citation>
    <scope>IDENTIFICATION</scope>
</reference>
<evidence type="ECO:0000313" key="3">
    <source>
        <dbReference type="Proteomes" id="UP000694380"/>
    </source>
</evidence>